<dbReference type="Proteomes" id="UP000295341">
    <property type="component" value="Unassembled WGS sequence"/>
</dbReference>
<keyword evidence="1" id="KW-1133">Transmembrane helix</keyword>
<keyword evidence="1" id="KW-0472">Membrane</keyword>
<evidence type="ECO:0000313" key="3">
    <source>
        <dbReference type="Proteomes" id="UP000295341"/>
    </source>
</evidence>
<evidence type="ECO:0000313" key="2">
    <source>
        <dbReference type="EMBL" id="TDU31805.1"/>
    </source>
</evidence>
<dbReference type="AlphaFoldDB" id="A0A4S3K4T1"/>
<evidence type="ECO:0000256" key="1">
    <source>
        <dbReference type="SAM" id="Phobius"/>
    </source>
</evidence>
<keyword evidence="3" id="KW-1185">Reference proteome</keyword>
<dbReference type="RefSeq" id="WP_133880364.1">
    <property type="nucleotide sequence ID" value="NZ_MWIN01000012.1"/>
</dbReference>
<sequence length="100" mass="10836">MRIPSHWPLLLMQVPLAFLFCHEVLGYDLWLSAFLTALTLNPLTLMIPALITLHAMVNAPSTMDSVTLLIPVAAIGTIAWLARTPLPPRAVDGPTLPIAS</sequence>
<comment type="caution">
    <text evidence="2">The sequence shown here is derived from an EMBL/GenBank/DDBJ whole genome shotgun (WGS) entry which is preliminary data.</text>
</comment>
<name>A0A4S3K4T1_9GAMM</name>
<organism evidence="2 3">
    <name type="scientific">Panacagrimonas perspica</name>
    <dbReference type="NCBI Taxonomy" id="381431"/>
    <lineage>
        <taxon>Bacteria</taxon>
        <taxon>Pseudomonadati</taxon>
        <taxon>Pseudomonadota</taxon>
        <taxon>Gammaproteobacteria</taxon>
        <taxon>Nevskiales</taxon>
        <taxon>Nevskiaceae</taxon>
        <taxon>Panacagrimonas</taxon>
    </lineage>
</organism>
<protein>
    <submittedName>
        <fullName evidence="2">Uncharacterized protein</fullName>
    </submittedName>
</protein>
<keyword evidence="1" id="KW-0812">Transmembrane</keyword>
<gene>
    <name evidence="2" type="ORF">DFR24_1187</name>
</gene>
<feature type="transmembrane region" description="Helical" evidence="1">
    <location>
        <begin position="65"/>
        <end position="82"/>
    </location>
</feature>
<feature type="transmembrane region" description="Helical" evidence="1">
    <location>
        <begin position="36"/>
        <end position="53"/>
    </location>
</feature>
<dbReference type="EMBL" id="SOBT01000008">
    <property type="protein sequence ID" value="TDU31805.1"/>
    <property type="molecule type" value="Genomic_DNA"/>
</dbReference>
<accession>A0A4S3K4T1</accession>
<reference evidence="2 3" key="1">
    <citation type="submission" date="2019-03" db="EMBL/GenBank/DDBJ databases">
        <title>Genomic Encyclopedia of Type Strains, Phase IV (KMG-IV): sequencing the most valuable type-strain genomes for metagenomic binning, comparative biology and taxonomic classification.</title>
        <authorList>
            <person name="Goeker M."/>
        </authorList>
    </citation>
    <scope>NUCLEOTIDE SEQUENCE [LARGE SCALE GENOMIC DNA]</scope>
    <source>
        <strain evidence="2 3">DSM 26377</strain>
    </source>
</reference>
<proteinExistence type="predicted"/>